<dbReference type="PANTHER" id="PTHR43654:SF1">
    <property type="entry name" value="ISOPENTENYL PHOSPHATE KINASE"/>
    <property type="match status" value="1"/>
</dbReference>
<dbReference type="InterPro" id="IPR011529">
    <property type="entry name" value="Glu_5kinase"/>
</dbReference>
<keyword evidence="7 8" id="KW-0067">ATP-binding</keyword>
<evidence type="ECO:0000256" key="3">
    <source>
        <dbReference type="ARBA" id="ARBA00022650"/>
    </source>
</evidence>
<name>A0A564WCF3_9PROT</name>
<keyword evidence="1 8" id="KW-0963">Cytoplasm</keyword>
<sequence>MTLVRESRALADGHRLVVKIGSTLLVDETTGELRRAWLDALVDDIARCRARGQEVLIVSSGAIALGRRHLRFATGVLRLQEKQAAAATGMIRLAHAYQELLGRHDITVALVLLTLADSEDRRRYINARNTLTTLLELGAVPLINENDTVATDEIRFGDNDRLSARVADMVSADTLVLLSDVDGLYTADPHKTPGAEPIAEVHEITPQLEAMAGETANGFGSGGMITKIAAGRIAVNAGCRMVIADGHALSPLKRIEDGARCTWFLPQATPQAARKRWIAGTLKPQGAIVVDAGAVRALGNGKSLLPAGVVGVVGEFSRGAAVEVRTAEGRLLGKGLSAHAAADVRRIMGRKSSEIEACLGYRGRNAIIHRDDLTLEREDMA</sequence>
<keyword evidence="3 8" id="KW-0641">Proline biosynthesis</keyword>
<dbReference type="GO" id="GO:0005829">
    <property type="term" value="C:cytosol"/>
    <property type="evidence" value="ECO:0007669"/>
    <property type="project" value="TreeGrafter"/>
</dbReference>
<dbReference type="InterPro" id="IPR015947">
    <property type="entry name" value="PUA-like_sf"/>
</dbReference>
<dbReference type="PROSITE" id="PS00902">
    <property type="entry name" value="GLUTAMATE_5_KINASE"/>
    <property type="match status" value="1"/>
</dbReference>
<dbReference type="InterPro" id="IPR019797">
    <property type="entry name" value="Glutamate_5-kinase_CS"/>
</dbReference>
<dbReference type="FunFam" id="3.40.1160.10:FF:000018">
    <property type="entry name" value="Glutamate 5-kinase"/>
    <property type="match status" value="1"/>
</dbReference>
<dbReference type="PRINTS" id="PR00474">
    <property type="entry name" value="GLU5KINASE"/>
</dbReference>
<dbReference type="PANTHER" id="PTHR43654">
    <property type="entry name" value="GLUTAMATE 5-KINASE"/>
    <property type="match status" value="1"/>
</dbReference>
<evidence type="ECO:0000256" key="1">
    <source>
        <dbReference type="ARBA" id="ARBA00022490"/>
    </source>
</evidence>
<dbReference type="SUPFAM" id="SSF88697">
    <property type="entry name" value="PUA domain-like"/>
    <property type="match status" value="1"/>
</dbReference>
<evidence type="ECO:0000313" key="11">
    <source>
        <dbReference type="Proteomes" id="UP000326641"/>
    </source>
</evidence>
<accession>A0A564WCF3</accession>
<dbReference type="FunFam" id="2.30.130.10:FF:000007">
    <property type="entry name" value="Glutamate 5-kinase"/>
    <property type="match status" value="1"/>
</dbReference>
<dbReference type="GO" id="GO:0055129">
    <property type="term" value="P:L-proline biosynthetic process"/>
    <property type="evidence" value="ECO:0007669"/>
    <property type="project" value="UniProtKB-UniRule"/>
</dbReference>
<keyword evidence="6 8" id="KW-0418">Kinase</keyword>
<dbReference type="UniPathway" id="UPA00098">
    <property type="reaction ID" value="UER00359"/>
</dbReference>
<evidence type="ECO:0000256" key="2">
    <source>
        <dbReference type="ARBA" id="ARBA00022605"/>
    </source>
</evidence>
<feature type="binding site" evidence="8">
    <location>
        <position position="60"/>
    </location>
    <ligand>
        <name>substrate</name>
    </ligand>
</feature>
<keyword evidence="5 8" id="KW-0547">Nucleotide-binding</keyword>
<dbReference type="PROSITE" id="PS50890">
    <property type="entry name" value="PUA"/>
    <property type="match status" value="1"/>
</dbReference>
<keyword evidence="11" id="KW-1185">Reference proteome</keyword>
<feature type="domain" description="PUA" evidence="9">
    <location>
        <begin position="286"/>
        <end position="368"/>
    </location>
</feature>
<dbReference type="InterPro" id="IPR005715">
    <property type="entry name" value="Glu_5kinase/COase_Synthase"/>
</dbReference>
<feature type="binding site" evidence="8">
    <location>
        <begin position="221"/>
        <end position="227"/>
    </location>
    <ligand>
        <name>ATP</name>
        <dbReference type="ChEBI" id="CHEBI:30616"/>
    </ligand>
</feature>
<comment type="similarity">
    <text evidence="8">Belongs to the glutamate 5-kinase family.</text>
</comment>
<reference evidence="10" key="1">
    <citation type="submission" date="2018-11" db="EMBL/GenBank/DDBJ databases">
        <authorList>
            <person name="Onetto C."/>
        </authorList>
    </citation>
    <scope>NUCLEOTIDE SEQUENCE [LARGE SCALE GENOMIC DNA]</scope>
</reference>
<dbReference type="EC" id="2.7.2.11" evidence="8"/>
<dbReference type="HAMAP" id="MF_00456">
    <property type="entry name" value="ProB"/>
    <property type="match status" value="1"/>
</dbReference>
<comment type="function">
    <text evidence="8">Catalyzes the transfer of a phosphate group to glutamate to form L-glutamate 5-phosphate.</text>
</comment>
<dbReference type="CDD" id="cd04242">
    <property type="entry name" value="AAK_G5K_ProB"/>
    <property type="match status" value="1"/>
</dbReference>
<feature type="binding site" evidence="8">
    <location>
        <position position="159"/>
    </location>
    <ligand>
        <name>substrate</name>
    </ligand>
</feature>
<dbReference type="InterPro" id="IPR036974">
    <property type="entry name" value="PUA_sf"/>
</dbReference>
<feature type="binding site" evidence="8">
    <location>
        <position position="19"/>
    </location>
    <ligand>
        <name>ATP</name>
        <dbReference type="ChEBI" id="CHEBI:30616"/>
    </ligand>
</feature>
<dbReference type="Pfam" id="PF00696">
    <property type="entry name" value="AA_kinase"/>
    <property type="match status" value="1"/>
</dbReference>
<comment type="catalytic activity">
    <reaction evidence="8">
        <text>L-glutamate + ATP = L-glutamyl 5-phosphate + ADP</text>
        <dbReference type="Rhea" id="RHEA:14877"/>
        <dbReference type="ChEBI" id="CHEBI:29985"/>
        <dbReference type="ChEBI" id="CHEBI:30616"/>
        <dbReference type="ChEBI" id="CHEBI:58274"/>
        <dbReference type="ChEBI" id="CHEBI:456216"/>
        <dbReference type="EC" id="2.7.2.11"/>
    </reaction>
</comment>
<dbReference type="InterPro" id="IPR036393">
    <property type="entry name" value="AceGlu_kinase-like_sf"/>
</dbReference>
<dbReference type="Gene3D" id="2.30.130.10">
    <property type="entry name" value="PUA domain"/>
    <property type="match status" value="1"/>
</dbReference>
<dbReference type="PIRSF" id="PIRSF000729">
    <property type="entry name" value="GK"/>
    <property type="match status" value="1"/>
</dbReference>
<dbReference type="NCBIfam" id="TIGR01027">
    <property type="entry name" value="proB"/>
    <property type="match status" value="1"/>
</dbReference>
<evidence type="ECO:0000256" key="4">
    <source>
        <dbReference type="ARBA" id="ARBA00022679"/>
    </source>
</evidence>
<dbReference type="AlphaFoldDB" id="A0A564WCF3"/>
<dbReference type="InterPro" id="IPR041739">
    <property type="entry name" value="G5K_ProB"/>
</dbReference>
<feature type="binding site" evidence="8">
    <location>
        <begin position="179"/>
        <end position="180"/>
    </location>
    <ligand>
        <name>ATP</name>
        <dbReference type="ChEBI" id="CHEBI:30616"/>
    </ligand>
</feature>
<dbReference type="GO" id="GO:0003723">
    <property type="term" value="F:RNA binding"/>
    <property type="evidence" value="ECO:0007669"/>
    <property type="project" value="InterPro"/>
</dbReference>
<dbReference type="Pfam" id="PF01472">
    <property type="entry name" value="PUA"/>
    <property type="match status" value="1"/>
</dbReference>
<dbReference type="GO" id="GO:0004349">
    <property type="term" value="F:glutamate 5-kinase activity"/>
    <property type="evidence" value="ECO:0007669"/>
    <property type="project" value="UniProtKB-UniRule"/>
</dbReference>
<dbReference type="InterPro" id="IPR001057">
    <property type="entry name" value="Glu/AcGlu_kinase"/>
</dbReference>
<organism evidence="10 11">
    <name type="scientific">Candidatus Defluviicoccus seviourii</name>
    <dbReference type="NCBI Taxonomy" id="2565273"/>
    <lineage>
        <taxon>Bacteria</taxon>
        <taxon>Pseudomonadati</taxon>
        <taxon>Pseudomonadota</taxon>
        <taxon>Alphaproteobacteria</taxon>
        <taxon>Rhodospirillales</taxon>
        <taxon>Rhodospirillaceae</taxon>
        <taxon>Defluviicoccus</taxon>
    </lineage>
</organism>
<evidence type="ECO:0000256" key="8">
    <source>
        <dbReference type="HAMAP-Rule" id="MF_00456"/>
    </source>
</evidence>
<dbReference type="Gene3D" id="3.40.1160.10">
    <property type="entry name" value="Acetylglutamate kinase-like"/>
    <property type="match status" value="1"/>
</dbReference>
<comment type="caution">
    <text evidence="10">The sequence shown here is derived from an EMBL/GenBank/DDBJ whole genome shotgun (WGS) entry which is preliminary data.</text>
</comment>
<keyword evidence="2 8" id="KW-0028">Amino-acid biosynthesis</keyword>
<comment type="pathway">
    <text evidence="8">Amino-acid biosynthesis; L-proline biosynthesis; L-glutamate 5-semialdehyde from L-glutamate: step 1/2.</text>
</comment>
<keyword evidence="4 8" id="KW-0808">Transferase</keyword>
<dbReference type="Proteomes" id="UP000326641">
    <property type="component" value="Unassembled WGS sequence"/>
</dbReference>
<evidence type="ECO:0000256" key="5">
    <source>
        <dbReference type="ARBA" id="ARBA00022741"/>
    </source>
</evidence>
<proteinExistence type="inferred from homology"/>
<dbReference type="InterPro" id="IPR002478">
    <property type="entry name" value="PUA"/>
</dbReference>
<evidence type="ECO:0000259" key="9">
    <source>
        <dbReference type="SMART" id="SM00359"/>
    </source>
</evidence>
<comment type="subcellular location">
    <subcellularLocation>
        <location evidence="8">Cytoplasm</location>
    </subcellularLocation>
</comment>
<dbReference type="GO" id="GO:0005524">
    <property type="term" value="F:ATP binding"/>
    <property type="evidence" value="ECO:0007669"/>
    <property type="project" value="UniProtKB-KW"/>
</dbReference>
<dbReference type="SMART" id="SM00359">
    <property type="entry name" value="PUA"/>
    <property type="match status" value="1"/>
</dbReference>
<feature type="binding site" evidence="8">
    <location>
        <position position="147"/>
    </location>
    <ligand>
        <name>substrate</name>
    </ligand>
</feature>
<dbReference type="SUPFAM" id="SSF53633">
    <property type="entry name" value="Carbamate kinase-like"/>
    <property type="match status" value="1"/>
</dbReference>
<evidence type="ECO:0000313" key="10">
    <source>
        <dbReference type="EMBL" id="VUX46187.1"/>
    </source>
</evidence>
<dbReference type="InterPro" id="IPR001048">
    <property type="entry name" value="Asp/Glu/Uridylate_kinase"/>
</dbReference>
<dbReference type="CDD" id="cd21157">
    <property type="entry name" value="PUA_G5K"/>
    <property type="match status" value="1"/>
</dbReference>
<gene>
    <name evidence="8 10" type="primary">proB</name>
    <name evidence="10" type="ORF">DF3PA_20087</name>
</gene>
<evidence type="ECO:0000256" key="7">
    <source>
        <dbReference type="ARBA" id="ARBA00022840"/>
    </source>
</evidence>
<dbReference type="EMBL" id="UXAT02000012">
    <property type="protein sequence ID" value="VUX46187.1"/>
    <property type="molecule type" value="Genomic_DNA"/>
</dbReference>
<evidence type="ECO:0000256" key="6">
    <source>
        <dbReference type="ARBA" id="ARBA00022777"/>
    </source>
</evidence>
<protein>
    <recommendedName>
        <fullName evidence="8">Glutamate 5-kinase</fullName>
        <ecNumber evidence="8">2.7.2.11</ecNumber>
    </recommendedName>
    <alternativeName>
        <fullName evidence="8">Gamma-glutamyl kinase</fullName>
        <shortName evidence="8">GK</shortName>
    </alternativeName>
</protein>